<reference evidence="2" key="1">
    <citation type="submission" date="2020-10" db="EMBL/GenBank/DDBJ databases">
        <authorList>
            <person name="Castelo-Branco R."/>
            <person name="Eusebio N."/>
            <person name="Adriana R."/>
            <person name="Vieira A."/>
            <person name="Brugerolle De Fraissinette N."/>
            <person name="Rezende De Castro R."/>
            <person name="Schneider M.P."/>
            <person name="Vasconcelos V."/>
            <person name="Leao P.N."/>
        </authorList>
    </citation>
    <scope>NUCLEOTIDE SEQUENCE</scope>
    <source>
        <strain evidence="2">LEGE 06105</strain>
    </source>
</reference>
<dbReference type="RefSeq" id="WP_322745602.1">
    <property type="nucleotide sequence ID" value="NZ_JADEWL010000192.1"/>
</dbReference>
<comment type="caution">
    <text evidence="2">The sequence shown here is derived from an EMBL/GenBank/DDBJ whole genome shotgun (WGS) entry which is preliminary data.</text>
</comment>
<proteinExistence type="predicted"/>
<sequence length="68" mass="7684">HTEDRDLNAAKNIDRWFENIYIPERSETVSSTEIACGVEKPLKSHLETTLKQEVNTKTINVGAKSRLG</sequence>
<dbReference type="EMBL" id="JADEWL010000256">
    <property type="protein sequence ID" value="MBE9217089.1"/>
    <property type="molecule type" value="Genomic_DNA"/>
</dbReference>
<accession>A0A8J7FGH2</accession>
<dbReference type="AlphaFoldDB" id="A0A8J7FGH2"/>
<keyword evidence="3" id="KW-1185">Reference proteome</keyword>
<dbReference type="Proteomes" id="UP000620559">
    <property type="component" value="Unassembled WGS sequence"/>
</dbReference>
<organism evidence="2 3">
    <name type="scientific">Plectonema cf. radiosum LEGE 06105</name>
    <dbReference type="NCBI Taxonomy" id="945769"/>
    <lineage>
        <taxon>Bacteria</taxon>
        <taxon>Bacillati</taxon>
        <taxon>Cyanobacteriota</taxon>
        <taxon>Cyanophyceae</taxon>
        <taxon>Oscillatoriophycideae</taxon>
        <taxon>Oscillatoriales</taxon>
        <taxon>Microcoleaceae</taxon>
        <taxon>Plectonema</taxon>
    </lineage>
</organism>
<gene>
    <name evidence="1" type="ORF">IQ247_29145</name>
    <name evidence="2" type="ORF">IQ247_31315</name>
</gene>
<evidence type="ECO:0000313" key="3">
    <source>
        <dbReference type="Proteomes" id="UP000620559"/>
    </source>
</evidence>
<evidence type="ECO:0000313" key="2">
    <source>
        <dbReference type="EMBL" id="MBE9217089.1"/>
    </source>
</evidence>
<dbReference type="EMBL" id="JADEWL010000192">
    <property type="protein sequence ID" value="MBE9216679.1"/>
    <property type="molecule type" value="Genomic_DNA"/>
</dbReference>
<feature type="non-terminal residue" evidence="2">
    <location>
        <position position="1"/>
    </location>
</feature>
<evidence type="ECO:0000313" key="1">
    <source>
        <dbReference type="EMBL" id="MBE9216679.1"/>
    </source>
</evidence>
<name>A0A8J7FGH2_9CYAN</name>
<protein>
    <submittedName>
        <fullName evidence="2">Uncharacterized protein</fullName>
    </submittedName>
</protein>